<dbReference type="EMBL" id="JANPWB010000015">
    <property type="protein sequence ID" value="KAJ1092826.1"/>
    <property type="molecule type" value="Genomic_DNA"/>
</dbReference>
<evidence type="ECO:0000313" key="3">
    <source>
        <dbReference type="Proteomes" id="UP001066276"/>
    </source>
</evidence>
<keyword evidence="3" id="KW-1185">Reference proteome</keyword>
<evidence type="ECO:0000256" key="1">
    <source>
        <dbReference type="SAM" id="MobiDB-lite"/>
    </source>
</evidence>
<feature type="compositionally biased region" description="Low complexity" evidence="1">
    <location>
        <begin position="104"/>
        <end position="119"/>
    </location>
</feature>
<reference evidence="2" key="1">
    <citation type="journal article" date="2022" name="bioRxiv">
        <title>Sequencing and chromosome-scale assembly of the giantPleurodeles waltlgenome.</title>
        <authorList>
            <person name="Brown T."/>
            <person name="Elewa A."/>
            <person name="Iarovenko S."/>
            <person name="Subramanian E."/>
            <person name="Araus A.J."/>
            <person name="Petzold A."/>
            <person name="Susuki M."/>
            <person name="Suzuki K.-i.T."/>
            <person name="Hayashi T."/>
            <person name="Toyoda A."/>
            <person name="Oliveira C."/>
            <person name="Osipova E."/>
            <person name="Leigh N.D."/>
            <person name="Simon A."/>
            <person name="Yun M.H."/>
        </authorList>
    </citation>
    <scope>NUCLEOTIDE SEQUENCE</scope>
    <source>
        <strain evidence="2">20211129_DDA</strain>
        <tissue evidence="2">Liver</tissue>
    </source>
</reference>
<feature type="region of interest" description="Disordered" evidence="1">
    <location>
        <begin position="104"/>
        <end position="127"/>
    </location>
</feature>
<gene>
    <name evidence="2" type="ORF">NDU88_005936</name>
</gene>
<dbReference type="AlphaFoldDB" id="A0AAV7LML8"/>
<dbReference type="Proteomes" id="UP001066276">
    <property type="component" value="Chromosome 11"/>
</dbReference>
<evidence type="ECO:0000313" key="2">
    <source>
        <dbReference type="EMBL" id="KAJ1092826.1"/>
    </source>
</evidence>
<proteinExistence type="predicted"/>
<protein>
    <submittedName>
        <fullName evidence="2">Uncharacterized protein</fullName>
    </submittedName>
</protein>
<comment type="caution">
    <text evidence="2">The sequence shown here is derived from an EMBL/GenBank/DDBJ whole genome shotgun (WGS) entry which is preliminary data.</text>
</comment>
<sequence length="127" mass="13610">MILFIMKALQRIIPSVFLGEFLAAPDEEDDVFFLHNGHSIVITYGMKPALPFPSEDPRFGSEPNVTLPRAVIEAASISRVKRTLGVSERSKGWVGPLSEALTERAASAGRISSAGARRGSAGGAEKE</sequence>
<name>A0AAV7LML8_PLEWA</name>
<organism evidence="2 3">
    <name type="scientific">Pleurodeles waltl</name>
    <name type="common">Iberian ribbed newt</name>
    <dbReference type="NCBI Taxonomy" id="8319"/>
    <lineage>
        <taxon>Eukaryota</taxon>
        <taxon>Metazoa</taxon>
        <taxon>Chordata</taxon>
        <taxon>Craniata</taxon>
        <taxon>Vertebrata</taxon>
        <taxon>Euteleostomi</taxon>
        <taxon>Amphibia</taxon>
        <taxon>Batrachia</taxon>
        <taxon>Caudata</taxon>
        <taxon>Salamandroidea</taxon>
        <taxon>Salamandridae</taxon>
        <taxon>Pleurodelinae</taxon>
        <taxon>Pleurodeles</taxon>
    </lineage>
</organism>
<accession>A0AAV7LML8</accession>